<protein>
    <submittedName>
        <fullName evidence="7">Peptide/nickel transport system permease protein</fullName>
    </submittedName>
</protein>
<feature type="transmembrane region" description="Helical" evidence="5">
    <location>
        <begin position="289"/>
        <end position="308"/>
    </location>
</feature>
<evidence type="ECO:0000313" key="8">
    <source>
        <dbReference type="Proteomes" id="UP000198577"/>
    </source>
</evidence>
<dbReference type="SUPFAM" id="SSF161098">
    <property type="entry name" value="MetI-like"/>
    <property type="match status" value="1"/>
</dbReference>
<comment type="subcellular location">
    <subcellularLocation>
        <location evidence="5">Cell membrane</location>
        <topology evidence="5">Multi-pass membrane protein</topology>
    </subcellularLocation>
    <subcellularLocation>
        <location evidence="1">Membrane</location>
        <topology evidence="1">Multi-pass membrane protein</topology>
    </subcellularLocation>
</comment>
<feature type="transmembrane region" description="Helical" evidence="5">
    <location>
        <begin position="235"/>
        <end position="257"/>
    </location>
</feature>
<dbReference type="EMBL" id="FOXR01000059">
    <property type="protein sequence ID" value="SFQ46710.1"/>
    <property type="molecule type" value="Genomic_DNA"/>
</dbReference>
<dbReference type="Pfam" id="PF00528">
    <property type="entry name" value="BPD_transp_1"/>
    <property type="match status" value="1"/>
</dbReference>
<evidence type="ECO:0000256" key="3">
    <source>
        <dbReference type="ARBA" id="ARBA00022989"/>
    </source>
</evidence>
<gene>
    <name evidence="7" type="ORF">SAMN05444406_1593</name>
</gene>
<keyword evidence="3 5" id="KW-1133">Transmembrane helix</keyword>
<reference evidence="7 8" key="1">
    <citation type="submission" date="2016-10" db="EMBL/GenBank/DDBJ databases">
        <authorList>
            <person name="de Groot N.N."/>
        </authorList>
    </citation>
    <scope>NUCLEOTIDE SEQUENCE [LARGE SCALE GENOMIC DNA]</scope>
    <source>
        <strain evidence="7 8">DSM 20678</strain>
    </source>
</reference>
<keyword evidence="2 5" id="KW-0812">Transmembrane</keyword>
<dbReference type="InterPro" id="IPR035906">
    <property type="entry name" value="MetI-like_sf"/>
</dbReference>
<feature type="transmembrane region" description="Helical" evidence="5">
    <location>
        <begin position="39"/>
        <end position="61"/>
    </location>
</feature>
<evidence type="ECO:0000313" key="7">
    <source>
        <dbReference type="EMBL" id="SFQ46710.1"/>
    </source>
</evidence>
<dbReference type="GO" id="GO:0005886">
    <property type="term" value="C:plasma membrane"/>
    <property type="evidence" value="ECO:0007669"/>
    <property type="project" value="UniProtKB-SubCell"/>
</dbReference>
<proteinExistence type="inferred from homology"/>
<dbReference type="PANTHER" id="PTHR43839">
    <property type="entry name" value="OPPC IN A BINDING PROTEIN-DEPENDENT TRANSPORT SYSTEM"/>
    <property type="match status" value="1"/>
</dbReference>
<dbReference type="AlphaFoldDB" id="A0A1I5YRI9"/>
<dbReference type="GO" id="GO:0055085">
    <property type="term" value="P:transmembrane transport"/>
    <property type="evidence" value="ECO:0007669"/>
    <property type="project" value="InterPro"/>
</dbReference>
<feature type="domain" description="ABC transmembrane type-1" evidence="6">
    <location>
        <begin position="169"/>
        <end position="365"/>
    </location>
</feature>
<keyword evidence="4 5" id="KW-0472">Membrane</keyword>
<sequence length="377" mass="43047">MMQLFTKLARRKKEEIKDEKIFLASQWQLMWWKFKRHKLAMVSMCILAFLYIIVLFCEFIAPYDPWERFEDYKNAPPQLVRFYSKEEGFRGPFVYGMKQEMDMETFRKVFVEDESKKYAVRLFVRGSKYKLWGLFESDLHLFGSKDGPVFLFGTDELGRDLFSRVIYGARISLTIGLVGVFLSFILGTLLGGISGYFGGTIDEVIQRTIDFLVSIPTIPLWMALSAAIPQDWSVIRTYFAITIILSLVGWGGLARVVRGRLLSLREEDFILAARLTGASEWRIITRHMLPSFASHLIASITLSIPGMILGETSLSFIGLGLRPPAISWGVLLQDAQQVIAVAHYPWRLIPAFFIIVTVLSFNFLGDGLRDAADPYSR</sequence>
<organism evidence="7 8">
    <name type="scientific">Caldicoprobacter faecalis</name>
    <dbReference type="NCBI Taxonomy" id="937334"/>
    <lineage>
        <taxon>Bacteria</taxon>
        <taxon>Bacillati</taxon>
        <taxon>Bacillota</taxon>
        <taxon>Clostridia</taxon>
        <taxon>Caldicoprobacterales</taxon>
        <taxon>Caldicoprobacteraceae</taxon>
        <taxon>Caldicoprobacter</taxon>
    </lineage>
</organism>
<dbReference type="InterPro" id="IPR025966">
    <property type="entry name" value="OppC_N"/>
</dbReference>
<dbReference type="PROSITE" id="PS50928">
    <property type="entry name" value="ABC_TM1"/>
    <property type="match status" value="1"/>
</dbReference>
<dbReference type="OrthoDB" id="9797852at2"/>
<keyword evidence="8" id="KW-1185">Reference proteome</keyword>
<feature type="transmembrane region" description="Helical" evidence="5">
    <location>
        <begin position="171"/>
        <end position="197"/>
    </location>
</feature>
<evidence type="ECO:0000256" key="4">
    <source>
        <dbReference type="ARBA" id="ARBA00023136"/>
    </source>
</evidence>
<dbReference type="CDD" id="cd06261">
    <property type="entry name" value="TM_PBP2"/>
    <property type="match status" value="1"/>
</dbReference>
<dbReference type="PANTHER" id="PTHR43839:SF3">
    <property type="entry name" value="OLIGOPEPTIDE ABC TRANSPORTER, PERMEASE PROTEIN"/>
    <property type="match status" value="1"/>
</dbReference>
<evidence type="ECO:0000256" key="2">
    <source>
        <dbReference type="ARBA" id="ARBA00022692"/>
    </source>
</evidence>
<dbReference type="Proteomes" id="UP000198577">
    <property type="component" value="Unassembled WGS sequence"/>
</dbReference>
<dbReference type="Pfam" id="PF12911">
    <property type="entry name" value="OppC_N"/>
    <property type="match status" value="1"/>
</dbReference>
<accession>A0A1I5YRI9</accession>
<name>A0A1I5YRI9_9FIRM</name>
<dbReference type="STRING" id="937334.SAMN05444406_1593"/>
<dbReference type="InterPro" id="IPR000515">
    <property type="entry name" value="MetI-like"/>
</dbReference>
<dbReference type="Gene3D" id="1.10.3720.10">
    <property type="entry name" value="MetI-like"/>
    <property type="match status" value="1"/>
</dbReference>
<keyword evidence="5" id="KW-0813">Transport</keyword>
<evidence type="ECO:0000256" key="1">
    <source>
        <dbReference type="ARBA" id="ARBA00004141"/>
    </source>
</evidence>
<evidence type="ECO:0000259" key="6">
    <source>
        <dbReference type="PROSITE" id="PS50928"/>
    </source>
</evidence>
<comment type="similarity">
    <text evidence="5">Belongs to the binding-protein-dependent transport system permease family.</text>
</comment>
<evidence type="ECO:0000256" key="5">
    <source>
        <dbReference type="RuleBase" id="RU363032"/>
    </source>
</evidence>
<feature type="transmembrane region" description="Helical" evidence="5">
    <location>
        <begin position="209"/>
        <end position="229"/>
    </location>
</feature>
<feature type="transmembrane region" description="Helical" evidence="5">
    <location>
        <begin position="344"/>
        <end position="364"/>
    </location>
</feature>